<evidence type="ECO:0000256" key="1">
    <source>
        <dbReference type="SAM" id="MobiDB-lite"/>
    </source>
</evidence>
<comment type="caution">
    <text evidence="2">The sequence shown here is derived from an EMBL/GenBank/DDBJ whole genome shotgun (WGS) entry which is preliminary data.</text>
</comment>
<feature type="non-terminal residue" evidence="2">
    <location>
        <position position="1"/>
    </location>
</feature>
<feature type="compositionally biased region" description="Low complexity" evidence="1">
    <location>
        <begin position="65"/>
        <end position="80"/>
    </location>
</feature>
<evidence type="ECO:0000313" key="2">
    <source>
        <dbReference type="EMBL" id="MTV88656.1"/>
    </source>
</evidence>
<evidence type="ECO:0000313" key="3">
    <source>
        <dbReference type="Proteomes" id="UP000469505"/>
    </source>
</evidence>
<gene>
    <name evidence="2" type="ORF">GM543_14475</name>
</gene>
<proteinExistence type="predicted"/>
<dbReference type="AlphaFoldDB" id="A0A6I3U567"/>
<organism evidence="2 3">
    <name type="scientific">Streptococcus pneumoniae</name>
    <dbReference type="NCBI Taxonomy" id="1313"/>
    <lineage>
        <taxon>Bacteria</taxon>
        <taxon>Bacillati</taxon>
        <taxon>Bacillota</taxon>
        <taxon>Bacilli</taxon>
        <taxon>Lactobacillales</taxon>
        <taxon>Streptococcaceae</taxon>
        <taxon>Streptococcus</taxon>
    </lineage>
</organism>
<reference evidence="2 3" key="1">
    <citation type="submission" date="2019-11" db="EMBL/GenBank/DDBJ databases">
        <title>Growth characteristics of pneumococcus vary with the chemical composition of the capsule and with environmental conditions.</title>
        <authorList>
            <person name="Tothpal A."/>
            <person name="Desobry K."/>
            <person name="Joshi S."/>
            <person name="Wyllie A.L."/>
            <person name="Weinberger D.M."/>
        </authorList>
    </citation>
    <scope>NUCLEOTIDE SEQUENCE [LARGE SCALE GENOMIC DNA]</scope>
    <source>
        <strain evidence="3">pnumococcus35B</strain>
    </source>
</reference>
<dbReference type="EMBL" id="WNHX01000991">
    <property type="protein sequence ID" value="MTV88656.1"/>
    <property type="molecule type" value="Genomic_DNA"/>
</dbReference>
<feature type="region of interest" description="Disordered" evidence="1">
    <location>
        <begin position="56"/>
        <end position="86"/>
    </location>
</feature>
<dbReference type="Proteomes" id="UP000469505">
    <property type="component" value="Unassembled WGS sequence"/>
</dbReference>
<sequence>GNATTVTAAKPRVMKYGIGKIAATQNKTGDTNHIKFYLDKDGDGVFNNQDEVILNTDIKDGERGPTGATGAQGPAGPKGADGQRGP</sequence>
<feature type="non-terminal residue" evidence="2">
    <location>
        <position position="86"/>
    </location>
</feature>
<accession>A0A6I3U567</accession>
<protein>
    <submittedName>
        <fullName evidence="2">Signal peptide protein, YSIRK family</fullName>
    </submittedName>
</protein>
<name>A0A6I3U567_STREE</name>